<feature type="domain" description="PpiC" evidence="6">
    <location>
        <begin position="134"/>
        <end position="261"/>
    </location>
</feature>
<accession>A0A2H5X954</accession>
<evidence type="ECO:0000313" key="7">
    <source>
        <dbReference type="EMBL" id="GBC97723.1"/>
    </source>
</evidence>
<dbReference type="PANTHER" id="PTHR47245">
    <property type="entry name" value="PEPTIDYLPROLYL ISOMERASE"/>
    <property type="match status" value="1"/>
</dbReference>
<dbReference type="AlphaFoldDB" id="A0A2H5X954"/>
<dbReference type="EC" id="5.2.1.8" evidence="2"/>
<dbReference type="PANTHER" id="PTHR47245:SF1">
    <property type="entry name" value="FOLDASE PROTEIN PRSA"/>
    <property type="match status" value="1"/>
</dbReference>
<dbReference type="InterPro" id="IPR046357">
    <property type="entry name" value="PPIase_dom_sf"/>
</dbReference>
<name>A0A2H5X954_9BACT</name>
<dbReference type="EMBL" id="BEHT01000002">
    <property type="protein sequence ID" value="GBC97723.1"/>
    <property type="molecule type" value="Genomic_DNA"/>
</dbReference>
<evidence type="ECO:0000256" key="5">
    <source>
        <dbReference type="ARBA" id="ARBA00023235"/>
    </source>
</evidence>
<keyword evidence="3" id="KW-0732">Signal</keyword>
<dbReference type="Proteomes" id="UP000236173">
    <property type="component" value="Unassembled WGS sequence"/>
</dbReference>
<reference evidence="8" key="1">
    <citation type="submission" date="2017-09" db="EMBL/GenBank/DDBJ databases">
        <title>Metaegenomics of thermophilic ammonia-oxidizing enrichment culture.</title>
        <authorList>
            <person name="Kato S."/>
            <person name="Suzuki K."/>
        </authorList>
    </citation>
    <scope>NUCLEOTIDE SEQUENCE [LARGE SCALE GENOMIC DNA]</scope>
</reference>
<comment type="catalytic activity">
    <reaction evidence="1">
        <text>[protein]-peptidylproline (omega=180) = [protein]-peptidylproline (omega=0)</text>
        <dbReference type="Rhea" id="RHEA:16237"/>
        <dbReference type="Rhea" id="RHEA-COMP:10747"/>
        <dbReference type="Rhea" id="RHEA-COMP:10748"/>
        <dbReference type="ChEBI" id="CHEBI:83833"/>
        <dbReference type="ChEBI" id="CHEBI:83834"/>
        <dbReference type="EC" id="5.2.1.8"/>
    </reaction>
</comment>
<evidence type="ECO:0000256" key="4">
    <source>
        <dbReference type="ARBA" id="ARBA00023110"/>
    </source>
</evidence>
<dbReference type="SUPFAM" id="SSF109998">
    <property type="entry name" value="Triger factor/SurA peptide-binding domain-like"/>
    <property type="match status" value="1"/>
</dbReference>
<keyword evidence="4" id="KW-0697">Rotamase</keyword>
<dbReference type="Gene3D" id="1.10.4030.10">
    <property type="entry name" value="Porin chaperone SurA, peptide-binding domain"/>
    <property type="match status" value="1"/>
</dbReference>
<dbReference type="Pfam" id="PF13145">
    <property type="entry name" value="Rotamase_2"/>
    <property type="match status" value="1"/>
</dbReference>
<evidence type="ECO:0000259" key="6">
    <source>
        <dbReference type="Pfam" id="PF13145"/>
    </source>
</evidence>
<evidence type="ECO:0000313" key="8">
    <source>
        <dbReference type="Proteomes" id="UP000236173"/>
    </source>
</evidence>
<gene>
    <name evidence="7" type="primary">prsA_1</name>
    <name evidence="7" type="ORF">HRbin17_00212</name>
</gene>
<evidence type="ECO:0000256" key="2">
    <source>
        <dbReference type="ARBA" id="ARBA00013194"/>
    </source>
</evidence>
<proteinExistence type="predicted"/>
<protein>
    <recommendedName>
        <fullName evidence="2">peptidylprolyl isomerase</fullName>
        <ecNumber evidence="2">5.2.1.8</ecNumber>
    </recommendedName>
</protein>
<dbReference type="GO" id="GO:0003755">
    <property type="term" value="F:peptidyl-prolyl cis-trans isomerase activity"/>
    <property type="evidence" value="ECO:0007669"/>
    <property type="project" value="UniProtKB-KW"/>
</dbReference>
<dbReference type="InterPro" id="IPR050245">
    <property type="entry name" value="PrsA_foldase"/>
</dbReference>
<evidence type="ECO:0000256" key="1">
    <source>
        <dbReference type="ARBA" id="ARBA00000971"/>
    </source>
</evidence>
<dbReference type="Gene3D" id="3.10.50.40">
    <property type="match status" value="1"/>
</dbReference>
<sequence length="301" mass="34594">MRVTVLWLFGFLVGVSVAGVVAMQAGDVWNLSEPAAVVNGATVTKGELLRRLLADFGEDTLKQLITLKLLEQEAQKEGIAVSDEEIQKRFEELKAQRNELEKRIGRGRLSDLTLRDEAKKLLLLERLVQKRTQVSDEELRRFYARHFIRYNRPEEVTIREIVVFSFPEAQEIFQQLQRTPLAKLAETFERLSRERSVVAGFAGAFVYDELPEEMREPLKRAKPNEILPPLLVRSTGQPTYRIVWVQKKTPAQVNPFEKIRDIVRQDYVTERAVVLAPELVERLWKKADIKYTALLPDGAGQ</sequence>
<organism evidence="7 8">
    <name type="scientific">Candidatus Fervidibacter japonicus</name>
    <dbReference type="NCBI Taxonomy" id="2035412"/>
    <lineage>
        <taxon>Bacteria</taxon>
        <taxon>Candidatus Fervidibacterota</taxon>
        <taxon>Candidatus Fervidibacter</taxon>
    </lineage>
</organism>
<evidence type="ECO:0000256" key="3">
    <source>
        <dbReference type="ARBA" id="ARBA00022729"/>
    </source>
</evidence>
<keyword evidence="5 7" id="KW-0413">Isomerase</keyword>
<dbReference type="InterPro" id="IPR000297">
    <property type="entry name" value="PPIase_PpiC"/>
</dbReference>
<dbReference type="InterPro" id="IPR027304">
    <property type="entry name" value="Trigger_fact/SurA_dom_sf"/>
</dbReference>
<comment type="caution">
    <text evidence="7">The sequence shown here is derived from an EMBL/GenBank/DDBJ whole genome shotgun (WGS) entry which is preliminary data.</text>
</comment>